<organism evidence="1 2">
    <name type="scientific">Zosterops hypoxanthus</name>
    <dbReference type="NCBI Taxonomy" id="2485327"/>
    <lineage>
        <taxon>Eukaryota</taxon>
        <taxon>Metazoa</taxon>
        <taxon>Chordata</taxon>
        <taxon>Craniata</taxon>
        <taxon>Vertebrata</taxon>
        <taxon>Euteleostomi</taxon>
        <taxon>Archelosauria</taxon>
        <taxon>Archosauria</taxon>
        <taxon>Dinosauria</taxon>
        <taxon>Saurischia</taxon>
        <taxon>Theropoda</taxon>
        <taxon>Coelurosauria</taxon>
        <taxon>Aves</taxon>
        <taxon>Neognathae</taxon>
        <taxon>Neoaves</taxon>
        <taxon>Telluraves</taxon>
        <taxon>Australaves</taxon>
        <taxon>Passeriformes</taxon>
        <taxon>Sylvioidea</taxon>
        <taxon>Zosteropidae</taxon>
        <taxon>Zosterops</taxon>
    </lineage>
</organism>
<dbReference type="Gene3D" id="3.40.50.1000">
    <property type="entry name" value="HAD superfamily/HAD-like"/>
    <property type="match status" value="1"/>
</dbReference>
<accession>A0A7L2KGJ1</accession>
<keyword evidence="1" id="KW-0378">Hydrolase</keyword>
<comment type="caution">
    <text evidence="1">The sequence shown here is derived from an EMBL/GenBank/DDBJ whole genome shotgun (WGS) entry which is preliminary data.</text>
</comment>
<dbReference type="InterPro" id="IPR023214">
    <property type="entry name" value="HAD_sf"/>
</dbReference>
<keyword evidence="2" id="KW-1185">Reference proteome</keyword>
<feature type="non-terminal residue" evidence="1">
    <location>
        <position position="1"/>
    </location>
</feature>
<dbReference type="Proteomes" id="UP000549157">
    <property type="component" value="Unassembled WGS sequence"/>
</dbReference>
<evidence type="ECO:0000313" key="2">
    <source>
        <dbReference type="Proteomes" id="UP000549157"/>
    </source>
</evidence>
<dbReference type="InterPro" id="IPR036412">
    <property type="entry name" value="HAD-like_sf"/>
</dbReference>
<protein>
    <submittedName>
        <fullName evidence="1">HYES hydrolase</fullName>
    </submittedName>
</protein>
<sequence length="65" mass="6983">GFLTCVVANSWLDDGPGRAVTAALLTRLRRRFHLVLESCRAGSAKPDPGIVLTALETLRAPPQQV</sequence>
<dbReference type="GO" id="GO:0016787">
    <property type="term" value="F:hydrolase activity"/>
    <property type="evidence" value="ECO:0007669"/>
    <property type="project" value="UniProtKB-KW"/>
</dbReference>
<reference evidence="1 2" key="1">
    <citation type="submission" date="2019-09" db="EMBL/GenBank/DDBJ databases">
        <title>Bird 10,000 Genomes (B10K) Project - Family phase.</title>
        <authorList>
            <person name="Zhang G."/>
        </authorList>
    </citation>
    <scope>NUCLEOTIDE SEQUENCE [LARGE SCALE GENOMIC DNA]</scope>
    <source>
        <strain evidence="1">B10K-DU-001-36</strain>
        <tissue evidence="1">Muscle</tissue>
    </source>
</reference>
<dbReference type="EMBL" id="VWYL01011401">
    <property type="protein sequence ID" value="NXR34644.1"/>
    <property type="molecule type" value="Genomic_DNA"/>
</dbReference>
<proteinExistence type="predicted"/>
<dbReference type="AlphaFoldDB" id="A0A7L2KGJ1"/>
<feature type="non-terminal residue" evidence="1">
    <location>
        <position position="65"/>
    </location>
</feature>
<dbReference type="SUPFAM" id="SSF56784">
    <property type="entry name" value="HAD-like"/>
    <property type="match status" value="1"/>
</dbReference>
<name>A0A7L2KGJ1_9PASS</name>
<gene>
    <name evidence="1" type="primary">Ephx2</name>
    <name evidence="1" type="ORF">ZOSHYP_R10202</name>
</gene>
<evidence type="ECO:0000313" key="1">
    <source>
        <dbReference type="EMBL" id="NXR34644.1"/>
    </source>
</evidence>